<keyword evidence="2" id="KW-0479">Metal-binding</keyword>
<evidence type="ECO:0000256" key="8">
    <source>
        <dbReference type="ARBA" id="ARBA00022932"/>
    </source>
</evidence>
<keyword evidence="5" id="KW-0460">Magnesium</keyword>
<feature type="non-terminal residue" evidence="11">
    <location>
        <position position="1"/>
    </location>
</feature>
<dbReference type="GO" id="GO:0006310">
    <property type="term" value="P:DNA recombination"/>
    <property type="evidence" value="ECO:0007669"/>
    <property type="project" value="UniProtKB-KW"/>
</dbReference>
<evidence type="ECO:0000256" key="1">
    <source>
        <dbReference type="ARBA" id="ARBA00022722"/>
    </source>
</evidence>
<dbReference type="GO" id="GO:0004519">
    <property type="term" value="F:endonuclease activity"/>
    <property type="evidence" value="ECO:0007669"/>
    <property type="project" value="UniProtKB-KW"/>
</dbReference>
<evidence type="ECO:0000256" key="7">
    <source>
        <dbReference type="ARBA" id="ARBA00022918"/>
    </source>
</evidence>
<protein>
    <recommendedName>
        <fullName evidence="10">Integrase catalytic domain-containing protein</fullName>
    </recommendedName>
</protein>
<dbReference type="PROSITE" id="PS50994">
    <property type="entry name" value="INTEGRASE"/>
    <property type="match status" value="1"/>
</dbReference>
<evidence type="ECO:0000256" key="5">
    <source>
        <dbReference type="ARBA" id="ARBA00022842"/>
    </source>
</evidence>
<dbReference type="OrthoDB" id="6776856at2759"/>
<keyword evidence="9" id="KW-0233">DNA recombination</keyword>
<dbReference type="Pfam" id="PF25597">
    <property type="entry name" value="SH3_retrovirus"/>
    <property type="match status" value="1"/>
</dbReference>
<evidence type="ECO:0000256" key="4">
    <source>
        <dbReference type="ARBA" id="ARBA00022801"/>
    </source>
</evidence>
<keyword evidence="7" id="KW-0695">RNA-directed DNA polymerase</keyword>
<dbReference type="PANTHER" id="PTHR42648">
    <property type="entry name" value="TRANSPOSASE, PUTATIVE-RELATED"/>
    <property type="match status" value="1"/>
</dbReference>
<feature type="non-terminal residue" evidence="11">
    <location>
        <position position="167"/>
    </location>
</feature>
<proteinExistence type="predicted"/>
<name>A0A371HSR2_MUCPR</name>
<dbReference type="GO" id="GO:0046872">
    <property type="term" value="F:metal ion binding"/>
    <property type="evidence" value="ECO:0007669"/>
    <property type="project" value="UniProtKB-KW"/>
</dbReference>
<dbReference type="AlphaFoldDB" id="A0A371HSR2"/>
<dbReference type="Proteomes" id="UP000257109">
    <property type="component" value="Unassembled WGS sequence"/>
</dbReference>
<gene>
    <name evidence="11" type="ORF">CR513_10270</name>
</gene>
<dbReference type="GO" id="GO:0016787">
    <property type="term" value="F:hydrolase activity"/>
    <property type="evidence" value="ECO:0007669"/>
    <property type="project" value="UniProtKB-KW"/>
</dbReference>
<keyword evidence="12" id="KW-1185">Reference proteome</keyword>
<dbReference type="GO" id="GO:0003887">
    <property type="term" value="F:DNA-directed DNA polymerase activity"/>
    <property type="evidence" value="ECO:0007669"/>
    <property type="project" value="UniProtKB-KW"/>
</dbReference>
<evidence type="ECO:0000256" key="2">
    <source>
        <dbReference type="ARBA" id="ARBA00022723"/>
    </source>
</evidence>
<reference evidence="11" key="1">
    <citation type="submission" date="2018-05" db="EMBL/GenBank/DDBJ databases">
        <title>Draft genome of Mucuna pruriens seed.</title>
        <authorList>
            <person name="Nnadi N.E."/>
            <person name="Vos R."/>
            <person name="Hasami M.H."/>
            <person name="Devisetty U.K."/>
            <person name="Aguiy J.C."/>
        </authorList>
    </citation>
    <scope>NUCLEOTIDE SEQUENCE [LARGE SCALE GENOMIC DNA]</scope>
    <source>
        <strain evidence="11">JCA_2017</strain>
    </source>
</reference>
<dbReference type="GO" id="GO:0003964">
    <property type="term" value="F:RNA-directed DNA polymerase activity"/>
    <property type="evidence" value="ECO:0007669"/>
    <property type="project" value="UniProtKB-KW"/>
</dbReference>
<dbReference type="InterPro" id="IPR001584">
    <property type="entry name" value="Integrase_cat-core"/>
</dbReference>
<evidence type="ECO:0000259" key="10">
    <source>
        <dbReference type="PROSITE" id="PS50994"/>
    </source>
</evidence>
<dbReference type="Gene3D" id="3.30.420.10">
    <property type="entry name" value="Ribonuclease H-like superfamily/Ribonuclease H"/>
    <property type="match status" value="1"/>
</dbReference>
<keyword evidence="8" id="KW-0548">Nucleotidyltransferase</keyword>
<keyword evidence="6" id="KW-0229">DNA integration</keyword>
<sequence>MGDSLPRNQKLVEKQNGCRIKALRTDRGQEYLACADFFDQHGIQHQLTTRYTPQQNGVAERKNRTIMDMVRCMLKAKQLPREFWAEVVATVILNKCPAKNIYDKTLEEVWSGRRPSIRHLRIFGCIAYAHVPDQLRKKLDDKGEKCIFIGYNTNSKAYKLYNPVTKK</sequence>
<evidence type="ECO:0000313" key="12">
    <source>
        <dbReference type="Proteomes" id="UP000257109"/>
    </source>
</evidence>
<organism evidence="11 12">
    <name type="scientific">Mucuna pruriens</name>
    <name type="common">Velvet bean</name>
    <name type="synonym">Dolichos pruriens</name>
    <dbReference type="NCBI Taxonomy" id="157652"/>
    <lineage>
        <taxon>Eukaryota</taxon>
        <taxon>Viridiplantae</taxon>
        <taxon>Streptophyta</taxon>
        <taxon>Embryophyta</taxon>
        <taxon>Tracheophyta</taxon>
        <taxon>Spermatophyta</taxon>
        <taxon>Magnoliopsida</taxon>
        <taxon>eudicotyledons</taxon>
        <taxon>Gunneridae</taxon>
        <taxon>Pentapetalae</taxon>
        <taxon>rosids</taxon>
        <taxon>fabids</taxon>
        <taxon>Fabales</taxon>
        <taxon>Fabaceae</taxon>
        <taxon>Papilionoideae</taxon>
        <taxon>50 kb inversion clade</taxon>
        <taxon>NPAAA clade</taxon>
        <taxon>indigoferoid/millettioid clade</taxon>
        <taxon>Phaseoleae</taxon>
        <taxon>Mucuna</taxon>
    </lineage>
</organism>
<comment type="caution">
    <text evidence="11">The sequence shown here is derived from an EMBL/GenBank/DDBJ whole genome shotgun (WGS) entry which is preliminary data.</text>
</comment>
<dbReference type="GO" id="GO:0015074">
    <property type="term" value="P:DNA integration"/>
    <property type="evidence" value="ECO:0007669"/>
    <property type="project" value="UniProtKB-KW"/>
</dbReference>
<dbReference type="InterPro" id="IPR039537">
    <property type="entry name" value="Retrotran_Ty1/copia-like"/>
</dbReference>
<accession>A0A371HSR2</accession>
<dbReference type="InterPro" id="IPR057670">
    <property type="entry name" value="SH3_retrovirus"/>
</dbReference>
<dbReference type="PANTHER" id="PTHR42648:SF11">
    <property type="entry name" value="TRANSPOSON TY4-P GAG-POL POLYPROTEIN"/>
    <property type="match status" value="1"/>
</dbReference>
<evidence type="ECO:0000313" key="11">
    <source>
        <dbReference type="EMBL" id="RDY05840.1"/>
    </source>
</evidence>
<keyword evidence="8" id="KW-0808">Transferase</keyword>
<keyword evidence="8" id="KW-0239">DNA-directed DNA polymerase</keyword>
<dbReference type="GO" id="GO:0003676">
    <property type="term" value="F:nucleic acid binding"/>
    <property type="evidence" value="ECO:0007669"/>
    <property type="project" value="InterPro"/>
</dbReference>
<dbReference type="InterPro" id="IPR012337">
    <property type="entry name" value="RNaseH-like_sf"/>
</dbReference>
<keyword evidence="3" id="KW-0255">Endonuclease</keyword>
<keyword evidence="4" id="KW-0378">Hydrolase</keyword>
<dbReference type="InterPro" id="IPR036397">
    <property type="entry name" value="RNaseH_sf"/>
</dbReference>
<evidence type="ECO:0000256" key="6">
    <source>
        <dbReference type="ARBA" id="ARBA00022908"/>
    </source>
</evidence>
<evidence type="ECO:0000256" key="3">
    <source>
        <dbReference type="ARBA" id="ARBA00022759"/>
    </source>
</evidence>
<dbReference type="SUPFAM" id="SSF53098">
    <property type="entry name" value="Ribonuclease H-like"/>
    <property type="match status" value="1"/>
</dbReference>
<evidence type="ECO:0000256" key="9">
    <source>
        <dbReference type="ARBA" id="ARBA00023172"/>
    </source>
</evidence>
<feature type="domain" description="Integrase catalytic" evidence="10">
    <location>
        <begin position="1"/>
        <end position="123"/>
    </location>
</feature>
<keyword evidence="1" id="KW-0540">Nuclease</keyword>
<dbReference type="EMBL" id="QJKJ01001803">
    <property type="protein sequence ID" value="RDY05840.1"/>
    <property type="molecule type" value="Genomic_DNA"/>
</dbReference>
<dbReference type="STRING" id="157652.A0A371HSR2"/>